<dbReference type="AlphaFoldDB" id="A0A9P8ZXY1"/>
<evidence type="ECO:0000256" key="6">
    <source>
        <dbReference type="ARBA" id="ARBA00023136"/>
    </source>
</evidence>
<name>A0A9P8ZXY1_9PEZI</name>
<dbReference type="InterPro" id="IPR023271">
    <property type="entry name" value="Aquaporin-like"/>
</dbReference>
<dbReference type="PANTHER" id="PTHR19139:SF199">
    <property type="entry name" value="MIP17260P"/>
    <property type="match status" value="1"/>
</dbReference>
<dbReference type="RefSeq" id="XP_045958724.1">
    <property type="nucleotide sequence ID" value="XM_046097857.1"/>
</dbReference>
<dbReference type="FunFam" id="1.20.1080.10:FF:000024">
    <property type="entry name" value="MIP aquaporin (Eurofung)"/>
    <property type="match status" value="1"/>
</dbReference>
<dbReference type="PANTHER" id="PTHR19139">
    <property type="entry name" value="AQUAPORIN TRANSPORTER"/>
    <property type="match status" value="1"/>
</dbReference>
<feature type="transmembrane region" description="Helical" evidence="11">
    <location>
        <begin position="179"/>
        <end position="198"/>
    </location>
</feature>
<dbReference type="Pfam" id="PF00230">
    <property type="entry name" value="MIP"/>
    <property type="match status" value="1"/>
</dbReference>
<keyword evidence="6 11" id="KW-0472">Membrane</keyword>
<keyword evidence="4" id="KW-0677">Repeat</keyword>
<evidence type="ECO:0000256" key="11">
    <source>
        <dbReference type="SAM" id="Phobius"/>
    </source>
</evidence>
<comment type="similarity">
    <text evidence="2 9">Belongs to the MIP/aquaporin (TC 1.A.8) family.</text>
</comment>
<evidence type="ECO:0000256" key="7">
    <source>
        <dbReference type="ARBA" id="ARBA00023180"/>
    </source>
</evidence>
<dbReference type="InterPro" id="IPR000425">
    <property type="entry name" value="MIP"/>
</dbReference>
<evidence type="ECO:0000313" key="13">
    <source>
        <dbReference type="Proteomes" id="UP000758603"/>
    </source>
</evidence>
<dbReference type="Proteomes" id="UP000758603">
    <property type="component" value="Unassembled WGS sequence"/>
</dbReference>
<keyword evidence="5 11" id="KW-1133">Transmembrane helix</keyword>
<comment type="caution">
    <text evidence="12">The sequence shown here is derived from an EMBL/GenBank/DDBJ whole genome shotgun (WGS) entry which is preliminary data.</text>
</comment>
<evidence type="ECO:0000256" key="1">
    <source>
        <dbReference type="ARBA" id="ARBA00004141"/>
    </source>
</evidence>
<feature type="transmembrane region" description="Helical" evidence="11">
    <location>
        <begin position="250"/>
        <end position="270"/>
    </location>
</feature>
<dbReference type="InterPro" id="IPR034294">
    <property type="entry name" value="Aquaporin_transptr"/>
</dbReference>
<sequence length="357" mass="38652">MNVDRPGRRIRLPWESRSKVAARDRDDDATLVSRRVPLAKHLPPGVKNHFVAMMSEFVGTFMFLLFAFGGTNAVNTAPTASGDALNADPAKLLYISLCFGMSLAVNAWVFFRISGGLFNPAVTLGMMLVGAVTYIRGMLIVISQILGAIAASAVVLALFPGPLNVRTSLAGGTTVVQGLFIEMFLTAMLVFAIFMLAAEKHRATFIAPVGIGLALFICELMGVYYTGGSVNPARTFGPCVVLGSFYSYHWIYWVGPILGSLLATGFYLLVKALEYETVNPDQDTDGEMRLAFDPNTGEERKVVHANNGTLRPVTASTDGLRLEVRSQGHDYATRPSTSDNTYMDSNNLEAGTHVRHG</sequence>
<feature type="transmembrane region" description="Helical" evidence="11">
    <location>
        <begin position="50"/>
        <end position="71"/>
    </location>
</feature>
<evidence type="ECO:0000256" key="9">
    <source>
        <dbReference type="RuleBase" id="RU000477"/>
    </source>
</evidence>
<comment type="catalytic activity">
    <reaction evidence="8">
        <text>H2O(in) = H2O(out)</text>
        <dbReference type="Rhea" id="RHEA:29667"/>
        <dbReference type="ChEBI" id="CHEBI:15377"/>
    </reaction>
</comment>
<evidence type="ECO:0000256" key="3">
    <source>
        <dbReference type="ARBA" id="ARBA00022692"/>
    </source>
</evidence>
<keyword evidence="3 9" id="KW-0812">Transmembrane</keyword>
<keyword evidence="9" id="KW-0813">Transport</keyword>
<dbReference type="EMBL" id="JAGPXC010000004">
    <property type="protein sequence ID" value="KAH6654454.1"/>
    <property type="molecule type" value="Genomic_DNA"/>
</dbReference>
<dbReference type="GeneID" id="70126749"/>
<dbReference type="Gene3D" id="1.20.1080.10">
    <property type="entry name" value="Glycerol uptake facilitator protein"/>
    <property type="match status" value="1"/>
</dbReference>
<dbReference type="GO" id="GO:0005886">
    <property type="term" value="C:plasma membrane"/>
    <property type="evidence" value="ECO:0007669"/>
    <property type="project" value="TreeGrafter"/>
</dbReference>
<evidence type="ECO:0000256" key="2">
    <source>
        <dbReference type="ARBA" id="ARBA00006175"/>
    </source>
</evidence>
<proteinExistence type="inferred from homology"/>
<dbReference type="SUPFAM" id="SSF81338">
    <property type="entry name" value="Aquaporin-like"/>
    <property type="match status" value="1"/>
</dbReference>
<evidence type="ECO:0000256" key="8">
    <source>
        <dbReference type="ARBA" id="ARBA00034651"/>
    </source>
</evidence>
<evidence type="ECO:0000256" key="4">
    <source>
        <dbReference type="ARBA" id="ARBA00022737"/>
    </source>
</evidence>
<evidence type="ECO:0000256" key="10">
    <source>
        <dbReference type="SAM" id="MobiDB-lite"/>
    </source>
</evidence>
<protein>
    <submittedName>
        <fullName evidence="12">Aquaporin</fullName>
    </submittedName>
</protein>
<evidence type="ECO:0000256" key="5">
    <source>
        <dbReference type="ARBA" id="ARBA00022989"/>
    </source>
</evidence>
<reference evidence="12" key="1">
    <citation type="journal article" date="2021" name="Nat. Commun.">
        <title>Genetic determinants of endophytism in the Arabidopsis root mycobiome.</title>
        <authorList>
            <person name="Mesny F."/>
            <person name="Miyauchi S."/>
            <person name="Thiergart T."/>
            <person name="Pickel B."/>
            <person name="Atanasova L."/>
            <person name="Karlsson M."/>
            <person name="Huettel B."/>
            <person name="Barry K.W."/>
            <person name="Haridas S."/>
            <person name="Chen C."/>
            <person name="Bauer D."/>
            <person name="Andreopoulos W."/>
            <person name="Pangilinan J."/>
            <person name="LaButti K."/>
            <person name="Riley R."/>
            <person name="Lipzen A."/>
            <person name="Clum A."/>
            <person name="Drula E."/>
            <person name="Henrissat B."/>
            <person name="Kohler A."/>
            <person name="Grigoriev I.V."/>
            <person name="Martin F.M."/>
            <person name="Hacquard S."/>
        </authorList>
    </citation>
    <scope>NUCLEOTIDE SEQUENCE</scope>
    <source>
        <strain evidence="12">MPI-SDFR-AT-0073</strain>
    </source>
</reference>
<evidence type="ECO:0000313" key="12">
    <source>
        <dbReference type="EMBL" id="KAH6654454.1"/>
    </source>
</evidence>
<feature type="region of interest" description="Disordered" evidence="10">
    <location>
        <begin position="330"/>
        <end position="357"/>
    </location>
</feature>
<feature type="transmembrane region" description="Helical" evidence="11">
    <location>
        <begin position="140"/>
        <end position="159"/>
    </location>
</feature>
<feature type="transmembrane region" description="Helical" evidence="11">
    <location>
        <begin position="117"/>
        <end position="135"/>
    </location>
</feature>
<keyword evidence="13" id="KW-1185">Reference proteome</keyword>
<organism evidence="12 13">
    <name type="scientific">Truncatella angustata</name>
    <dbReference type="NCBI Taxonomy" id="152316"/>
    <lineage>
        <taxon>Eukaryota</taxon>
        <taxon>Fungi</taxon>
        <taxon>Dikarya</taxon>
        <taxon>Ascomycota</taxon>
        <taxon>Pezizomycotina</taxon>
        <taxon>Sordariomycetes</taxon>
        <taxon>Xylariomycetidae</taxon>
        <taxon>Amphisphaeriales</taxon>
        <taxon>Sporocadaceae</taxon>
        <taxon>Truncatella</taxon>
    </lineage>
</organism>
<dbReference type="GO" id="GO:0015250">
    <property type="term" value="F:water channel activity"/>
    <property type="evidence" value="ECO:0007669"/>
    <property type="project" value="TreeGrafter"/>
</dbReference>
<comment type="subcellular location">
    <subcellularLocation>
        <location evidence="1">Membrane</location>
        <topology evidence="1">Multi-pass membrane protein</topology>
    </subcellularLocation>
</comment>
<gene>
    <name evidence="12" type="ORF">BKA67DRAFT_516911</name>
</gene>
<dbReference type="OrthoDB" id="3222at2759"/>
<keyword evidence="7" id="KW-0325">Glycoprotein</keyword>
<feature type="transmembrane region" description="Helical" evidence="11">
    <location>
        <begin position="205"/>
        <end position="225"/>
    </location>
</feature>
<accession>A0A9P8ZXY1</accession>
<feature type="compositionally biased region" description="Polar residues" evidence="10">
    <location>
        <begin position="334"/>
        <end position="349"/>
    </location>
</feature>
<dbReference type="PRINTS" id="PR00783">
    <property type="entry name" value="MINTRINSICP"/>
</dbReference>